<dbReference type="PATRIC" id="fig|1461583.4.peg.278"/>
<dbReference type="EMBL" id="LN483073">
    <property type="protein sequence ID" value="CDZ99808.1"/>
    <property type="molecule type" value="Genomic_DNA"/>
</dbReference>
<dbReference type="Gene3D" id="3.30.530.20">
    <property type="match status" value="1"/>
</dbReference>
<name>A0A078LX89_9BACL</name>
<gene>
    <name evidence="1" type="ORF">BN1050_00302</name>
</gene>
<reference evidence="1" key="1">
    <citation type="submission" date="2014-07" db="EMBL/GenBank/DDBJ databases">
        <authorList>
            <person name="Urmite Genomes Urmite Genomes"/>
        </authorList>
    </citation>
    <scope>NUCLEOTIDE SEQUENCE</scope>
    <source>
        <strain evidence="1">13S34_air</strain>
    </source>
</reference>
<dbReference type="AlphaFoldDB" id="A0A078LX89"/>
<dbReference type="CDD" id="cd07812">
    <property type="entry name" value="SRPBCC"/>
    <property type="match status" value="1"/>
</dbReference>
<dbReference type="InterPro" id="IPR023393">
    <property type="entry name" value="START-like_dom_sf"/>
</dbReference>
<dbReference type="InterPro" id="IPR010419">
    <property type="entry name" value="CO_DH_gsu"/>
</dbReference>
<accession>A0A078LX89</accession>
<protein>
    <submittedName>
        <fullName evidence="1">Carbon monoxide dehydrogenase subunit G (CoxG)</fullName>
    </submittedName>
</protein>
<proteinExistence type="predicted"/>
<evidence type="ECO:0000313" key="1">
    <source>
        <dbReference type="EMBL" id="CDZ99808.1"/>
    </source>
</evidence>
<dbReference type="Pfam" id="PF06240">
    <property type="entry name" value="COXG"/>
    <property type="match status" value="1"/>
</dbReference>
<dbReference type="HOGENOM" id="CLU_1700701_0_0_9"/>
<dbReference type="SUPFAM" id="SSF55961">
    <property type="entry name" value="Bet v1-like"/>
    <property type="match status" value="1"/>
</dbReference>
<sequence length="148" mass="16253">MATGTHIVEVPVAIEDVWDYVSDMEKWAKLVPGYRSHNMITDNQSTWKFEGSVGVIKKSAEVQIDILEWQAPNKVTFELKGLTDNFAGNGYFLAEKIDDTNTRMTGFLDVKAGGLASAVLNPILKPVVPKATQMLTDRVANAIKALNA</sequence>
<organism evidence="1">
    <name type="scientific">Metalysinibacillus saudimassiliensis</name>
    <dbReference type="NCBI Taxonomy" id="1461583"/>
    <lineage>
        <taxon>Bacteria</taxon>
        <taxon>Bacillati</taxon>
        <taxon>Bacillota</taxon>
        <taxon>Bacilli</taxon>
        <taxon>Bacillales</taxon>
        <taxon>Caryophanaceae</taxon>
        <taxon>Metalysinibacillus</taxon>
    </lineage>
</organism>